<reference evidence="2" key="1">
    <citation type="submission" date="2025-08" db="UniProtKB">
        <authorList>
            <consortium name="Ensembl"/>
        </authorList>
    </citation>
    <scope>IDENTIFICATION</scope>
</reference>
<evidence type="ECO:0000313" key="2">
    <source>
        <dbReference type="Ensembl" id="ENSPCOP00000012275.1"/>
    </source>
</evidence>
<evidence type="ECO:0000256" key="1">
    <source>
        <dbReference type="SAM" id="MobiDB-lite"/>
    </source>
</evidence>
<dbReference type="GO" id="GO:0005654">
    <property type="term" value="C:nucleoplasm"/>
    <property type="evidence" value="ECO:0007669"/>
    <property type="project" value="Ensembl"/>
</dbReference>
<organism evidence="2 3">
    <name type="scientific">Propithecus coquereli</name>
    <name type="common">Coquerel's sifaka</name>
    <name type="synonym">Propithecus verreauxi coquereli</name>
    <dbReference type="NCBI Taxonomy" id="379532"/>
    <lineage>
        <taxon>Eukaryota</taxon>
        <taxon>Metazoa</taxon>
        <taxon>Chordata</taxon>
        <taxon>Craniata</taxon>
        <taxon>Vertebrata</taxon>
        <taxon>Euteleostomi</taxon>
        <taxon>Mammalia</taxon>
        <taxon>Eutheria</taxon>
        <taxon>Euarchontoglires</taxon>
        <taxon>Primates</taxon>
        <taxon>Strepsirrhini</taxon>
        <taxon>Lemuriformes</taxon>
        <taxon>Indriidae</taxon>
        <taxon>Propithecus</taxon>
    </lineage>
</organism>
<gene>
    <name evidence="2" type="primary">EZHIP</name>
</gene>
<feature type="compositionally biased region" description="Polar residues" evidence="1">
    <location>
        <begin position="300"/>
        <end position="316"/>
    </location>
</feature>
<dbReference type="Ensembl" id="ENSPCOT00000022870.1">
    <property type="protein sequence ID" value="ENSPCOP00000012275.1"/>
    <property type="gene ID" value="ENSPCOG00000017694.1"/>
</dbReference>
<protein>
    <submittedName>
        <fullName evidence="2">EZH inhibitory protein</fullName>
    </submittedName>
</protein>
<dbReference type="PANTHER" id="PTHR22467">
    <property type="entry name" value="EZH INHIBITORY PROTEIN-RELATED"/>
    <property type="match status" value="1"/>
</dbReference>
<dbReference type="Proteomes" id="UP000233160">
    <property type="component" value="Unassembled WGS sequence"/>
</dbReference>
<name>A0A2K6FE79_PROCO</name>
<feature type="compositionally biased region" description="Low complexity" evidence="1">
    <location>
        <begin position="405"/>
        <end position="426"/>
    </location>
</feature>
<proteinExistence type="predicted"/>
<feature type="compositionally biased region" description="Polar residues" evidence="1">
    <location>
        <begin position="169"/>
        <end position="178"/>
    </location>
</feature>
<dbReference type="GeneTree" id="ENSGT00390000008621"/>
<dbReference type="PANTHER" id="PTHR22467:SF1">
    <property type="entry name" value="EZH INHIBITORY PROTEIN"/>
    <property type="match status" value="1"/>
</dbReference>
<feature type="compositionally biased region" description="Basic and acidic residues" evidence="1">
    <location>
        <begin position="1"/>
        <end position="15"/>
    </location>
</feature>
<dbReference type="InterPro" id="IPR052882">
    <property type="entry name" value="EZH_Inhibitor"/>
</dbReference>
<dbReference type="OMA" id="IRRCTAQ"/>
<dbReference type="STRING" id="379532.ENSPCOP00000012275"/>
<dbReference type="GO" id="GO:0005829">
    <property type="term" value="C:cytosol"/>
    <property type="evidence" value="ECO:0007669"/>
    <property type="project" value="Ensembl"/>
</dbReference>
<keyword evidence="3" id="KW-1185">Reference proteome</keyword>
<dbReference type="GO" id="GO:0180000">
    <property type="term" value="F:histone methyltransferase inhibitor activity"/>
    <property type="evidence" value="ECO:0007669"/>
    <property type="project" value="Ensembl"/>
</dbReference>
<accession>A0A2K6FE79</accession>
<feature type="region of interest" description="Disordered" evidence="1">
    <location>
        <begin position="115"/>
        <end position="476"/>
    </location>
</feature>
<dbReference type="AlphaFoldDB" id="A0A2K6FE79"/>
<dbReference type="GO" id="GO:0040029">
    <property type="term" value="P:epigenetic regulation of gene expression"/>
    <property type="evidence" value="ECO:0007669"/>
    <property type="project" value="Ensembl"/>
</dbReference>
<evidence type="ECO:0000313" key="3">
    <source>
        <dbReference type="Proteomes" id="UP000233160"/>
    </source>
</evidence>
<reference evidence="2" key="2">
    <citation type="submission" date="2025-09" db="UniProtKB">
        <authorList>
            <consortium name="Ensembl"/>
        </authorList>
    </citation>
    <scope>IDENTIFICATION</scope>
</reference>
<feature type="region of interest" description="Disordered" evidence="1">
    <location>
        <begin position="1"/>
        <end position="65"/>
    </location>
</feature>
<sequence length="476" mass="49499">MATQSHVEKEEKHQQGEVPGGPKNEAAHASGDECSPGNHEPAATVPAVSSDASPSGVLSSSPADSAAAAAILIADEDPGLPSMACVQAKRCSDLQGSHSPHVDLRCVVSETAGLAAVEPPPKGTGQPGGRPAQTKSPGKNRRRKQPRRDQAAQARKFPGSRLFPAAPSSRHSQASRWSDASRPGPALRSQAARPGPDRHSQASEPSPGRRRRSCTTLPGPALRRRASDPAPAIQSRATPPGPAVRRRTCAPGPAPRSQGSPPGPARRSRAILPDPALSGIASGPGPTRQSRSTPPGRVLRSSTARSSPIIRSTITTPGPVLQRCSARRRSTLLSRRALPGSADGNSRSPPGFALRSLVFGSNRSSPDPEVPSLASQPSWHAVRMRASSPSPPGRFYPILNQRGESCSSCSSSSPRRSSSSSSSSSPKFFGLSSIPTPSPDSLRRALLPELDSLSSVCPEEQADLGSTPHPPTPPVL</sequence>